<keyword evidence="3" id="KW-1185">Reference proteome</keyword>
<feature type="region of interest" description="Disordered" evidence="1">
    <location>
        <begin position="1"/>
        <end position="36"/>
    </location>
</feature>
<feature type="compositionally biased region" description="Basic and acidic residues" evidence="1">
    <location>
        <begin position="1"/>
        <end position="16"/>
    </location>
</feature>
<evidence type="ECO:0000313" key="2">
    <source>
        <dbReference type="EMBL" id="MBE1612127.1"/>
    </source>
</evidence>
<name>A0A927N5M9_9ACTN</name>
<accession>A0A927N5M9</accession>
<dbReference type="Proteomes" id="UP000638648">
    <property type="component" value="Unassembled WGS sequence"/>
</dbReference>
<evidence type="ECO:0000313" key="3">
    <source>
        <dbReference type="Proteomes" id="UP000638648"/>
    </source>
</evidence>
<dbReference type="AlphaFoldDB" id="A0A927N5M9"/>
<reference evidence="2" key="1">
    <citation type="submission" date="2020-10" db="EMBL/GenBank/DDBJ databases">
        <title>Sequencing the genomes of 1000 actinobacteria strains.</title>
        <authorList>
            <person name="Klenk H.-P."/>
        </authorList>
    </citation>
    <scope>NUCLEOTIDE SEQUENCE</scope>
    <source>
        <strain evidence="2">DSM 45354</strain>
    </source>
</reference>
<comment type="caution">
    <text evidence="2">The sequence shown here is derived from an EMBL/GenBank/DDBJ whole genome shotgun (WGS) entry which is preliminary data.</text>
</comment>
<dbReference type="EMBL" id="JADBEM010000001">
    <property type="protein sequence ID" value="MBE1612127.1"/>
    <property type="molecule type" value="Genomic_DNA"/>
</dbReference>
<feature type="compositionally biased region" description="Basic and acidic residues" evidence="1">
    <location>
        <begin position="26"/>
        <end position="36"/>
    </location>
</feature>
<sequence>MLQGPDRVHRGERVDGADTILAAGPEDNREDIRDRL</sequence>
<gene>
    <name evidence="2" type="ORF">HEB94_008975</name>
</gene>
<protein>
    <submittedName>
        <fullName evidence="2">Uncharacterized protein</fullName>
    </submittedName>
</protein>
<evidence type="ECO:0000256" key="1">
    <source>
        <dbReference type="SAM" id="MobiDB-lite"/>
    </source>
</evidence>
<proteinExistence type="predicted"/>
<organism evidence="2 3">
    <name type="scientific">Actinopolymorpha pittospori</name>
    <dbReference type="NCBI Taxonomy" id="648752"/>
    <lineage>
        <taxon>Bacteria</taxon>
        <taxon>Bacillati</taxon>
        <taxon>Actinomycetota</taxon>
        <taxon>Actinomycetes</taxon>
        <taxon>Propionibacteriales</taxon>
        <taxon>Actinopolymorphaceae</taxon>
        <taxon>Actinopolymorpha</taxon>
    </lineage>
</organism>